<dbReference type="Gene3D" id="3.30.429.10">
    <property type="entry name" value="Macrophage Migration Inhibitory Factor"/>
    <property type="match status" value="1"/>
</dbReference>
<protein>
    <recommendedName>
        <fullName evidence="3">5-carboxymethyl-2-hydroxymuconate isomerase</fullName>
    </recommendedName>
</protein>
<name>A0ABW2IKH9_9PROT</name>
<dbReference type="InterPro" id="IPR014347">
    <property type="entry name" value="Tautomerase/MIF_sf"/>
</dbReference>
<sequence length="107" mass="12189">MEYSCDVFEEKDEVECFLDLLVEASARANAIIPTNLKLRAMPYNHFRVSGGSEPFVHINVALMEGPSEKDLEQLADLLFSAVSRHFAEVKQVTLDVRTTNPKTYRKR</sequence>
<reference evidence="2" key="1">
    <citation type="journal article" date="2019" name="Int. J. Syst. Evol. Microbiol.">
        <title>The Global Catalogue of Microorganisms (GCM) 10K type strain sequencing project: providing services to taxonomists for standard genome sequencing and annotation.</title>
        <authorList>
            <consortium name="The Broad Institute Genomics Platform"/>
            <consortium name="The Broad Institute Genome Sequencing Center for Infectious Disease"/>
            <person name="Wu L."/>
            <person name="Ma J."/>
        </authorList>
    </citation>
    <scope>NUCLEOTIDE SEQUENCE [LARGE SCALE GENOMIC DNA]</scope>
    <source>
        <strain evidence="2">CCUG 51308</strain>
    </source>
</reference>
<dbReference type="RefSeq" id="WP_382166627.1">
    <property type="nucleotide sequence ID" value="NZ_JBHTBR010000003.1"/>
</dbReference>
<dbReference type="Proteomes" id="UP001596492">
    <property type="component" value="Unassembled WGS sequence"/>
</dbReference>
<dbReference type="InterPro" id="IPR004220">
    <property type="entry name" value="5-COMe_2-OHmuconate_Isoase"/>
</dbReference>
<gene>
    <name evidence="1" type="ORF">ACFQS8_07150</name>
</gene>
<accession>A0ABW2IKH9</accession>
<keyword evidence="2" id="KW-1185">Reference proteome</keyword>
<evidence type="ECO:0000313" key="2">
    <source>
        <dbReference type="Proteomes" id="UP001596492"/>
    </source>
</evidence>
<dbReference type="SUPFAM" id="SSF55331">
    <property type="entry name" value="Tautomerase/MIF"/>
    <property type="match status" value="1"/>
</dbReference>
<organism evidence="1 2">
    <name type="scientific">Hirschia litorea</name>
    <dbReference type="NCBI Taxonomy" id="1199156"/>
    <lineage>
        <taxon>Bacteria</taxon>
        <taxon>Pseudomonadati</taxon>
        <taxon>Pseudomonadota</taxon>
        <taxon>Alphaproteobacteria</taxon>
        <taxon>Hyphomonadales</taxon>
        <taxon>Hyphomonadaceae</taxon>
        <taxon>Hirschia</taxon>
    </lineage>
</organism>
<evidence type="ECO:0008006" key="3">
    <source>
        <dbReference type="Google" id="ProtNLM"/>
    </source>
</evidence>
<comment type="caution">
    <text evidence="1">The sequence shown here is derived from an EMBL/GenBank/DDBJ whole genome shotgun (WGS) entry which is preliminary data.</text>
</comment>
<evidence type="ECO:0000313" key="1">
    <source>
        <dbReference type="EMBL" id="MFC7291386.1"/>
    </source>
</evidence>
<dbReference type="EMBL" id="JBHTBR010000003">
    <property type="protein sequence ID" value="MFC7291386.1"/>
    <property type="molecule type" value="Genomic_DNA"/>
</dbReference>
<dbReference type="Pfam" id="PF02962">
    <property type="entry name" value="CHMI"/>
    <property type="match status" value="1"/>
</dbReference>
<proteinExistence type="predicted"/>